<feature type="domain" description="Integrase zinc-binding" evidence="10">
    <location>
        <begin position="15"/>
        <end position="71"/>
    </location>
</feature>
<evidence type="ECO:0000256" key="3">
    <source>
        <dbReference type="ARBA" id="ARBA00022695"/>
    </source>
</evidence>
<evidence type="ECO:0000313" key="11">
    <source>
        <dbReference type="EMBL" id="KAL1130156.1"/>
    </source>
</evidence>
<evidence type="ECO:0000256" key="2">
    <source>
        <dbReference type="ARBA" id="ARBA00022679"/>
    </source>
</evidence>
<dbReference type="Pfam" id="PF17917">
    <property type="entry name" value="RT_RNaseH"/>
    <property type="match status" value="1"/>
</dbReference>
<protein>
    <recommendedName>
        <fullName evidence="1">RNA-directed DNA polymerase</fullName>
        <ecNumber evidence="1">2.7.7.49</ecNumber>
    </recommendedName>
</protein>
<evidence type="ECO:0000256" key="8">
    <source>
        <dbReference type="SAM" id="MobiDB-lite"/>
    </source>
</evidence>
<dbReference type="Pfam" id="PF17921">
    <property type="entry name" value="Integrase_H2C2"/>
    <property type="match status" value="1"/>
</dbReference>
<dbReference type="Proteomes" id="UP001558652">
    <property type="component" value="Unassembled WGS sequence"/>
</dbReference>
<sequence>MVWAGTLIRVRTRTDKDEQDVVTKECHVGKTNHSGITETEKYLRRQYYWTAMPKSVARVIARCKPCAEAKTSETTEDTSGEDLSRASTRAHRGIGMSDIAPKIRNSKPENGLTAHKVAIRKRAGLNMSLEYEEWTLLHEDVNRELSVGTRLGRDIRQDGWSGSVQCPGYHQIQMEPEDRMIDEFLELDEKLIQVYMDNEVIFSKNIRLREKHLENVRDRKEFVLTTDASQVALGAVLSQREEQPVAFASRKLTPAERRCSTVKKELLAIVRAAKHFRPYMLGSDHDVTIKTDHKPVVWVEKSEETSARISRWKASYDFTIIHPKGSESVVADYLSCQINALKNVDKEYANGFLKGSLPTP</sequence>
<dbReference type="InterPro" id="IPR043502">
    <property type="entry name" value="DNA/RNA_pol_sf"/>
</dbReference>
<keyword evidence="4" id="KW-0540">Nuclease</keyword>
<dbReference type="InterPro" id="IPR050951">
    <property type="entry name" value="Retrovirus_Pol_polyprotein"/>
</dbReference>
<dbReference type="EC" id="2.7.7.49" evidence="1"/>
<reference evidence="11 12" key="1">
    <citation type="submission" date="2024-07" db="EMBL/GenBank/DDBJ databases">
        <title>Chromosome-level genome assembly of the water stick insect Ranatra chinensis (Heteroptera: Nepidae).</title>
        <authorList>
            <person name="Liu X."/>
        </authorList>
    </citation>
    <scope>NUCLEOTIDE SEQUENCE [LARGE SCALE GENOMIC DNA]</scope>
    <source>
        <strain evidence="11">Cailab_2021Rc</strain>
        <tissue evidence="11">Muscle</tissue>
    </source>
</reference>
<evidence type="ECO:0000256" key="4">
    <source>
        <dbReference type="ARBA" id="ARBA00022722"/>
    </source>
</evidence>
<gene>
    <name evidence="11" type="ORF">AAG570_013094</name>
</gene>
<comment type="caution">
    <text evidence="11">The sequence shown here is derived from an EMBL/GenBank/DDBJ whole genome shotgun (WGS) entry which is preliminary data.</text>
</comment>
<dbReference type="Gene3D" id="3.10.20.370">
    <property type="match status" value="1"/>
</dbReference>
<keyword evidence="3" id="KW-0548">Nucleotidyltransferase</keyword>
<accession>A0ABD0YFR8</accession>
<dbReference type="InterPro" id="IPR041588">
    <property type="entry name" value="Integrase_H2C2"/>
</dbReference>
<evidence type="ECO:0000259" key="9">
    <source>
        <dbReference type="Pfam" id="PF17917"/>
    </source>
</evidence>
<keyword evidence="7" id="KW-0695">RNA-directed DNA polymerase</keyword>
<evidence type="ECO:0000313" key="12">
    <source>
        <dbReference type="Proteomes" id="UP001558652"/>
    </source>
</evidence>
<proteinExistence type="predicted"/>
<dbReference type="GO" id="GO:0004519">
    <property type="term" value="F:endonuclease activity"/>
    <property type="evidence" value="ECO:0007669"/>
    <property type="project" value="UniProtKB-KW"/>
</dbReference>
<dbReference type="GO" id="GO:0016787">
    <property type="term" value="F:hydrolase activity"/>
    <property type="evidence" value="ECO:0007669"/>
    <property type="project" value="UniProtKB-KW"/>
</dbReference>
<keyword evidence="12" id="KW-1185">Reference proteome</keyword>
<evidence type="ECO:0000259" key="10">
    <source>
        <dbReference type="Pfam" id="PF17921"/>
    </source>
</evidence>
<organism evidence="11 12">
    <name type="scientific">Ranatra chinensis</name>
    <dbReference type="NCBI Taxonomy" id="642074"/>
    <lineage>
        <taxon>Eukaryota</taxon>
        <taxon>Metazoa</taxon>
        <taxon>Ecdysozoa</taxon>
        <taxon>Arthropoda</taxon>
        <taxon>Hexapoda</taxon>
        <taxon>Insecta</taxon>
        <taxon>Pterygota</taxon>
        <taxon>Neoptera</taxon>
        <taxon>Paraneoptera</taxon>
        <taxon>Hemiptera</taxon>
        <taxon>Heteroptera</taxon>
        <taxon>Panheteroptera</taxon>
        <taxon>Nepomorpha</taxon>
        <taxon>Nepidae</taxon>
        <taxon>Ranatrinae</taxon>
        <taxon>Ranatra</taxon>
    </lineage>
</organism>
<keyword evidence="2" id="KW-0808">Transferase</keyword>
<evidence type="ECO:0000256" key="5">
    <source>
        <dbReference type="ARBA" id="ARBA00022759"/>
    </source>
</evidence>
<evidence type="ECO:0000256" key="1">
    <source>
        <dbReference type="ARBA" id="ARBA00012493"/>
    </source>
</evidence>
<feature type="region of interest" description="Disordered" evidence="8">
    <location>
        <begin position="68"/>
        <end position="87"/>
    </location>
</feature>
<keyword evidence="6" id="KW-0378">Hydrolase</keyword>
<dbReference type="Gene3D" id="1.10.340.70">
    <property type="match status" value="1"/>
</dbReference>
<dbReference type="PANTHER" id="PTHR37984">
    <property type="entry name" value="PROTEIN CBG26694"/>
    <property type="match status" value="1"/>
</dbReference>
<feature type="domain" description="Reverse transcriptase RNase H-like" evidence="9">
    <location>
        <begin position="219"/>
        <end position="314"/>
    </location>
</feature>
<dbReference type="CDD" id="cd09274">
    <property type="entry name" value="RNase_HI_RT_Ty3"/>
    <property type="match status" value="1"/>
</dbReference>
<evidence type="ECO:0000256" key="6">
    <source>
        <dbReference type="ARBA" id="ARBA00022801"/>
    </source>
</evidence>
<name>A0ABD0YFR8_9HEMI</name>
<dbReference type="FunFam" id="3.10.20.370:FF:000001">
    <property type="entry name" value="Retrovirus-related Pol polyprotein from transposon 17.6-like protein"/>
    <property type="match status" value="1"/>
</dbReference>
<dbReference type="InterPro" id="IPR041373">
    <property type="entry name" value="RT_RNaseH"/>
</dbReference>
<dbReference type="EMBL" id="JBFDAA010000008">
    <property type="protein sequence ID" value="KAL1130156.1"/>
    <property type="molecule type" value="Genomic_DNA"/>
</dbReference>
<dbReference type="AlphaFoldDB" id="A0ABD0YFR8"/>
<dbReference type="PANTHER" id="PTHR37984:SF5">
    <property type="entry name" value="PROTEIN NYNRIN-LIKE"/>
    <property type="match status" value="1"/>
</dbReference>
<dbReference type="SUPFAM" id="SSF56672">
    <property type="entry name" value="DNA/RNA polymerases"/>
    <property type="match status" value="1"/>
</dbReference>
<dbReference type="GO" id="GO:0003964">
    <property type="term" value="F:RNA-directed DNA polymerase activity"/>
    <property type="evidence" value="ECO:0007669"/>
    <property type="project" value="UniProtKB-KW"/>
</dbReference>
<keyword evidence="5" id="KW-0255">Endonuclease</keyword>
<evidence type="ECO:0000256" key="7">
    <source>
        <dbReference type="ARBA" id="ARBA00022918"/>
    </source>
</evidence>